<organism evidence="9 10">
    <name type="scientific">Ephemerocybe angulata</name>
    <dbReference type="NCBI Taxonomy" id="980116"/>
    <lineage>
        <taxon>Eukaryota</taxon>
        <taxon>Fungi</taxon>
        <taxon>Dikarya</taxon>
        <taxon>Basidiomycota</taxon>
        <taxon>Agaricomycotina</taxon>
        <taxon>Agaricomycetes</taxon>
        <taxon>Agaricomycetidae</taxon>
        <taxon>Agaricales</taxon>
        <taxon>Agaricineae</taxon>
        <taxon>Psathyrellaceae</taxon>
        <taxon>Ephemerocybe</taxon>
    </lineage>
</organism>
<keyword evidence="4" id="KW-0418">Kinase</keyword>
<dbReference type="Pfam" id="PF02597">
    <property type="entry name" value="ThiS"/>
    <property type="match status" value="1"/>
</dbReference>
<comment type="pathway">
    <text evidence="7">Cofactor biosynthesis; molybdopterin biosynthesis.</text>
</comment>
<dbReference type="Pfam" id="PF04265">
    <property type="entry name" value="TPK_B1_binding"/>
    <property type="match status" value="1"/>
</dbReference>
<dbReference type="GO" id="GO:0005524">
    <property type="term" value="F:ATP binding"/>
    <property type="evidence" value="ECO:0007669"/>
    <property type="project" value="UniProtKB-KW"/>
</dbReference>
<reference evidence="9 10" key="1">
    <citation type="journal article" date="2020" name="ISME J.">
        <title>Uncovering the hidden diversity of litter-decomposition mechanisms in mushroom-forming fungi.</title>
        <authorList>
            <person name="Floudas D."/>
            <person name="Bentzer J."/>
            <person name="Ahren D."/>
            <person name="Johansson T."/>
            <person name="Persson P."/>
            <person name="Tunlid A."/>
        </authorList>
    </citation>
    <scope>NUCLEOTIDE SEQUENCE [LARGE SCALE GENOMIC DNA]</scope>
    <source>
        <strain evidence="9 10">CBS 175.51</strain>
    </source>
</reference>
<dbReference type="Pfam" id="PF04263">
    <property type="entry name" value="TPK_catalytic"/>
    <property type="match status" value="1"/>
</dbReference>
<dbReference type="Proteomes" id="UP000541558">
    <property type="component" value="Unassembled WGS sequence"/>
</dbReference>
<keyword evidence="2" id="KW-0808">Transferase</keyword>
<dbReference type="GO" id="GO:0030975">
    <property type="term" value="F:thiamine binding"/>
    <property type="evidence" value="ECO:0007669"/>
    <property type="project" value="InterPro"/>
</dbReference>
<dbReference type="GO" id="GO:1990140">
    <property type="term" value="C:molybdopterin synthase complex"/>
    <property type="evidence" value="ECO:0007669"/>
    <property type="project" value="UniProtKB-UniRule"/>
</dbReference>
<gene>
    <name evidence="9" type="ORF">D9611_001545</name>
</gene>
<dbReference type="GO" id="GO:0006772">
    <property type="term" value="P:thiamine metabolic process"/>
    <property type="evidence" value="ECO:0007669"/>
    <property type="project" value="InterPro"/>
</dbReference>
<feature type="modified residue" description="1-thioglycine; alternate" evidence="7">
    <location>
        <position position="389"/>
    </location>
</feature>
<dbReference type="SMART" id="SM00983">
    <property type="entry name" value="TPK_B1_binding"/>
    <property type="match status" value="1"/>
</dbReference>
<dbReference type="InterPro" id="IPR006282">
    <property type="entry name" value="Thi_PPkinase"/>
</dbReference>
<evidence type="ECO:0000256" key="2">
    <source>
        <dbReference type="ARBA" id="ARBA00022679"/>
    </source>
</evidence>
<dbReference type="UniPathway" id="UPA00344"/>
<comment type="caution">
    <text evidence="9">The sequence shown here is derived from an EMBL/GenBank/DDBJ whole genome shotgun (WGS) entry which is preliminary data.</text>
</comment>
<sequence>MGLKTWDVKFLNTDHQVDRPHALIILNQPFSLALLQRLWQNTKWRCCADGGGNRLYDLFADDKARLRYLPDLVKGDLDSLRPDVRAWYASHGITVVEDEDQDSTDLMKCVRALKEKEETESTGQWDIVILGGLAGRLDHTIHTLAYLHKLRTSRKRVFAVTDDNVGWVLTDGEHQIEVDHDLLGPTCGLLPVGIDSTMLTTTGLRWNLDDHESSFDGLVSTSNHLVPGQNVSVRTTKPIWWTAELRPLEVLDQREHDKLAAVAIARSSIMSHPLRQSWGKWRRKVQDPRPRKEHLPRPSMSRPTITVLYFASASTATGLTTETVPIPESGQTLSELPTILTARHPKASNLKEILDSSQWSVDCEMIDEPEKLVLKGGEEVAVICPVSGG</sequence>
<evidence type="ECO:0000313" key="9">
    <source>
        <dbReference type="EMBL" id="KAF5342535.1"/>
    </source>
</evidence>
<dbReference type="CDD" id="cd00754">
    <property type="entry name" value="Ubl_MoaD"/>
    <property type="match status" value="1"/>
</dbReference>
<dbReference type="GO" id="GO:0009229">
    <property type="term" value="P:thiamine diphosphate biosynthetic process"/>
    <property type="evidence" value="ECO:0007669"/>
    <property type="project" value="InterPro"/>
</dbReference>
<dbReference type="EMBL" id="JAACJK010000001">
    <property type="protein sequence ID" value="KAF5342535.1"/>
    <property type="molecule type" value="Genomic_DNA"/>
</dbReference>
<comment type="subunit">
    <text evidence="7">Heterotetramer; composed of 2 small (MOCS2A) and 2 large (MOCS2B) subunits.</text>
</comment>
<dbReference type="GO" id="GO:0030366">
    <property type="term" value="F:molybdopterin synthase activity"/>
    <property type="evidence" value="ECO:0007669"/>
    <property type="project" value="UniProtKB-UniRule"/>
</dbReference>
<name>A0A8H5FME3_9AGAR</name>
<evidence type="ECO:0000256" key="3">
    <source>
        <dbReference type="ARBA" id="ARBA00022741"/>
    </source>
</evidence>
<protein>
    <recommendedName>
        <fullName evidence="7">Molybdopterin synthase sulfur carrier subunit</fullName>
    </recommendedName>
    <alternativeName>
        <fullName evidence="7">Molybdenum cofactor synthesis protein 2 small subunit</fullName>
    </alternativeName>
    <alternativeName>
        <fullName evidence="7">Molybdenum cofactor synthesis protein 2A</fullName>
        <shortName evidence="7">MOCS2A</shortName>
    </alternativeName>
    <alternativeName>
        <fullName evidence="7">Sulfur carrier protein MOCS2A</fullName>
    </alternativeName>
</protein>
<comment type="similarity">
    <text evidence="7">Belongs to the MoaD family. MOCS2A subfamily.</text>
</comment>
<dbReference type="AlphaFoldDB" id="A0A8H5FME3"/>
<dbReference type="FunFam" id="2.60.120.320:FF:000001">
    <property type="entry name" value="Thiamine pyrophosphokinase"/>
    <property type="match status" value="1"/>
</dbReference>
<dbReference type="SUPFAM" id="SSF63862">
    <property type="entry name" value="Thiamin pyrophosphokinase, substrate-binding domain"/>
    <property type="match status" value="1"/>
</dbReference>
<dbReference type="PANTHER" id="PTHR13622:SF8">
    <property type="entry name" value="THIAMIN PYROPHOSPHOKINASE 1"/>
    <property type="match status" value="1"/>
</dbReference>
<dbReference type="InterPro" id="IPR007371">
    <property type="entry name" value="TPK_catalytic"/>
</dbReference>
<feature type="domain" description="Thiamin pyrophosphokinase thiamin-binding" evidence="8">
    <location>
        <begin position="172"/>
        <end position="239"/>
    </location>
</feature>
<evidence type="ECO:0000256" key="5">
    <source>
        <dbReference type="ARBA" id="ARBA00022840"/>
    </source>
</evidence>
<comment type="function">
    <text evidence="7">Acts as a sulfur carrier required for molybdopterin biosynthesis. Component of the molybdopterin synthase complex that catalyzes the conversion of precursor Z into molybdopterin by mediating the incorporation of 2 sulfur atoms into precursor Z to generate a dithiolene group. In the complex, serves as sulfur donor by being thiocarboxylated (-COSH) at its C-terminus by UBA4. After interaction with MOCS2B, the sulfur is then transferred to precursor Z to form molybdopterin.</text>
</comment>
<keyword evidence="5" id="KW-0067">ATP-binding</keyword>
<dbReference type="PANTHER" id="PTHR13622">
    <property type="entry name" value="THIAMIN PYROPHOSPHOKINASE"/>
    <property type="match status" value="1"/>
</dbReference>
<dbReference type="Gene3D" id="2.60.120.320">
    <property type="entry name" value="Thiamin pyrophosphokinase, thiamin-binding domain"/>
    <property type="match status" value="1"/>
</dbReference>
<proteinExistence type="inferred from homology"/>
<dbReference type="GO" id="GO:0006777">
    <property type="term" value="P:Mo-molybdopterin cofactor biosynthetic process"/>
    <property type="evidence" value="ECO:0007669"/>
    <property type="project" value="UniProtKB-UniRule"/>
</dbReference>
<feature type="modified residue" description="Glycyl adenylate; alternate" evidence="7">
    <location>
        <position position="389"/>
    </location>
</feature>
<dbReference type="InterPro" id="IPR012675">
    <property type="entry name" value="Beta-grasp_dom_sf"/>
</dbReference>
<dbReference type="GO" id="GO:0016301">
    <property type="term" value="F:kinase activity"/>
    <property type="evidence" value="ECO:0007669"/>
    <property type="project" value="UniProtKB-KW"/>
</dbReference>
<dbReference type="CDD" id="cd07995">
    <property type="entry name" value="TPK"/>
    <property type="match status" value="1"/>
</dbReference>
<keyword evidence="3 7" id="KW-0547">Nucleotide-binding</keyword>
<dbReference type="OrthoDB" id="25149at2759"/>
<keyword evidence="10" id="KW-1185">Reference proteome</keyword>
<dbReference type="NCBIfam" id="TIGR01378">
    <property type="entry name" value="thi_PPkinase"/>
    <property type="match status" value="1"/>
</dbReference>
<keyword evidence="6 7" id="KW-0501">Molybdenum cofactor biosynthesis</keyword>
<dbReference type="HAMAP" id="MF_03051">
    <property type="entry name" value="MOCS2A"/>
    <property type="match status" value="1"/>
</dbReference>
<comment type="subcellular location">
    <subcellularLocation>
        <location evidence="7">Cytoplasm</location>
    </subcellularLocation>
</comment>
<dbReference type="SUPFAM" id="SSF54285">
    <property type="entry name" value="MoaD/ThiS"/>
    <property type="match status" value="1"/>
</dbReference>
<comment type="PTM">
    <text evidence="7">C-terminal thiocarboxylation occurs in 2 steps, it is first acyl-adenylated (-COAMP) via the hesA/moeB/thiF part of UBA4, then thiocarboxylated (-COSH) via the rhodanese domain of UBA4.</text>
</comment>
<keyword evidence="1 7" id="KW-0597">Phosphoprotein</keyword>
<dbReference type="GO" id="GO:0004788">
    <property type="term" value="F:thiamine diphosphokinase activity"/>
    <property type="evidence" value="ECO:0007669"/>
    <property type="project" value="InterPro"/>
</dbReference>
<dbReference type="Gene3D" id="3.10.20.30">
    <property type="match status" value="1"/>
</dbReference>
<evidence type="ECO:0000259" key="8">
    <source>
        <dbReference type="SMART" id="SM00983"/>
    </source>
</evidence>
<dbReference type="InterPro" id="IPR007373">
    <property type="entry name" value="Thiamin_PyroPKinase_B1-bd"/>
</dbReference>
<dbReference type="SUPFAM" id="SSF63999">
    <property type="entry name" value="Thiamin pyrophosphokinase, catalytic domain"/>
    <property type="match status" value="1"/>
</dbReference>
<evidence type="ECO:0000256" key="4">
    <source>
        <dbReference type="ARBA" id="ARBA00022777"/>
    </source>
</evidence>
<evidence type="ECO:0000256" key="1">
    <source>
        <dbReference type="ARBA" id="ARBA00022553"/>
    </source>
</evidence>
<evidence type="ECO:0000256" key="6">
    <source>
        <dbReference type="ARBA" id="ARBA00023150"/>
    </source>
</evidence>
<dbReference type="InterPro" id="IPR028887">
    <property type="entry name" value="MOCS2A_euk"/>
</dbReference>
<dbReference type="InterPro" id="IPR003749">
    <property type="entry name" value="ThiS/MoaD-like"/>
</dbReference>
<keyword evidence="7" id="KW-0963">Cytoplasm</keyword>
<dbReference type="InterPro" id="IPR016155">
    <property type="entry name" value="Mopterin_synth/thiamin_S_b"/>
</dbReference>
<evidence type="ECO:0000313" key="10">
    <source>
        <dbReference type="Proteomes" id="UP000541558"/>
    </source>
</evidence>
<dbReference type="Gene3D" id="3.40.50.10240">
    <property type="entry name" value="Thiamin pyrophosphokinase, catalytic domain"/>
    <property type="match status" value="1"/>
</dbReference>
<evidence type="ECO:0000256" key="7">
    <source>
        <dbReference type="HAMAP-Rule" id="MF_03051"/>
    </source>
</evidence>
<accession>A0A8H5FME3</accession>
<dbReference type="InterPro" id="IPR036759">
    <property type="entry name" value="TPK_catalytic_sf"/>
</dbReference>
<dbReference type="InterPro" id="IPR036371">
    <property type="entry name" value="TPK_B1-bd_sf"/>
</dbReference>